<keyword evidence="2" id="KW-0720">Serine protease</keyword>
<dbReference type="AlphaFoldDB" id="A0A133XNW8"/>
<evidence type="ECO:0000313" key="6">
    <source>
        <dbReference type="Proteomes" id="UP000070186"/>
    </source>
</evidence>
<dbReference type="PROSITE" id="PS51786">
    <property type="entry name" value="LON_PROTEOLYTIC"/>
    <property type="match status" value="1"/>
</dbReference>
<evidence type="ECO:0000256" key="1">
    <source>
        <dbReference type="ARBA" id="ARBA00022670"/>
    </source>
</evidence>
<dbReference type="Pfam" id="PF20437">
    <property type="entry name" value="LonC_helical"/>
    <property type="match status" value="1"/>
</dbReference>
<feature type="region of interest" description="Disordered" evidence="3">
    <location>
        <begin position="789"/>
        <end position="820"/>
    </location>
</feature>
<evidence type="ECO:0000256" key="2">
    <source>
        <dbReference type="PROSITE-ProRule" id="PRU01122"/>
    </source>
</evidence>
<dbReference type="Pfam" id="PF05362">
    <property type="entry name" value="Lon_C"/>
    <property type="match status" value="1"/>
</dbReference>
<proteinExistence type="inferred from homology"/>
<dbReference type="GO" id="GO:0004252">
    <property type="term" value="F:serine-type endopeptidase activity"/>
    <property type="evidence" value="ECO:0007669"/>
    <property type="project" value="UniProtKB-UniRule"/>
</dbReference>
<sequence>MPARLLEPHQLYTASTLDELPFSNTSELPDVDESFAQPRAVEALRFGLAMPQAGFNLFVLGESGSRRHALVCHLIEEVRQKTLAHVDYCYVNDFQNPHAPRLLQLPAGRGTRLRDDMQQMTSCLGPAIAMAFESEEYRARVSALEEGFKQRQEGALSELGDTALARGVALMHTSAGFAFTPIDPASKEPIDKEAFEQLPEARQHELVDIIKEFQAPLEKLLAHFPRWRHELQEALREIGRDAIRQTISHLLAEIRTNYADLPAVLTFLDAVEADIVDSGDTLRETRQEDPDPETMHFTGSISIQRYHVNLLVDNAATQGQPVICENLPTLPNLLGRVEHVSHMGTLLANFTLIRAGALHRANGGYLVLDAVRLLSQPGAWDGLKRALQSGRISIESLGEIYGLTSTLQLQPEAIPLKVKVVLIGEPIIYYLLAEFDPEFAGLFKVAADLDDRIPRNTENSGQFARYLATQARRHQLKPLERAAVTRLIEHAARLAEDAERLSVLTRELLELMQEADFLAGSAELIGRAHVEQAMAARTRRVDRLRERVFEAIQRDILLIATAGELIGQVNGLAAIALADFVFAHPVRLSAAVRIGEGEMIDIEREVELGGPIHSKGVMILSGFFSARFGRGMPLAFNASLVFEQTYGEVEGDSASLAELCALLSAIGAVPIRQCWAVTGSVNQYGAVQPIGAVNEKIEGFFDICAARGLSGEQGVIIPAANVRDLMLKPAVLEAVAAGRFRVAAVDHVDQAIELLTGLPAGDADANGAVPEGSINYLVATHLLELHSMQQLAHEERKPSAKHVSHRKKPVLKQPPKKTSQ</sequence>
<dbReference type="InterPro" id="IPR014721">
    <property type="entry name" value="Ribsml_uS5_D2-typ_fold_subgr"/>
</dbReference>
<feature type="active site" evidence="2">
    <location>
        <position position="653"/>
    </location>
</feature>
<dbReference type="Gene3D" id="3.30.230.10">
    <property type="match status" value="1"/>
</dbReference>
<dbReference type="InterPro" id="IPR027065">
    <property type="entry name" value="Lon_Prtase"/>
</dbReference>
<protein>
    <recommendedName>
        <fullName evidence="2">endopeptidase La</fullName>
        <ecNumber evidence="2">3.4.21.53</ecNumber>
    </recommendedName>
</protein>
<feature type="compositionally biased region" description="Basic residues" evidence="3">
    <location>
        <begin position="799"/>
        <end position="810"/>
    </location>
</feature>
<dbReference type="STRING" id="281362.AT959_00030"/>
<dbReference type="InterPro" id="IPR041699">
    <property type="entry name" value="AAA_32"/>
</dbReference>
<dbReference type="EMBL" id="LODL01000002">
    <property type="protein sequence ID" value="KXB32632.1"/>
    <property type="molecule type" value="Genomic_DNA"/>
</dbReference>
<evidence type="ECO:0000259" key="4">
    <source>
        <dbReference type="PROSITE" id="PS51786"/>
    </source>
</evidence>
<accession>A0A133XNW8</accession>
<dbReference type="Proteomes" id="UP000070186">
    <property type="component" value="Unassembled WGS sequence"/>
</dbReference>
<organism evidence="5 6">
    <name type="scientific">Dechloromonas denitrificans</name>
    <dbReference type="NCBI Taxonomy" id="281362"/>
    <lineage>
        <taxon>Bacteria</taxon>
        <taxon>Pseudomonadati</taxon>
        <taxon>Pseudomonadota</taxon>
        <taxon>Betaproteobacteria</taxon>
        <taxon>Rhodocyclales</taxon>
        <taxon>Azonexaceae</taxon>
        <taxon>Dechloromonas</taxon>
    </lineage>
</organism>
<dbReference type="GO" id="GO:0005524">
    <property type="term" value="F:ATP binding"/>
    <property type="evidence" value="ECO:0007669"/>
    <property type="project" value="InterPro"/>
</dbReference>
<keyword evidence="6" id="KW-1185">Reference proteome</keyword>
<evidence type="ECO:0000313" key="5">
    <source>
        <dbReference type="EMBL" id="KXB32632.1"/>
    </source>
</evidence>
<feature type="domain" description="Lon proteolytic" evidence="4">
    <location>
        <begin position="563"/>
        <end position="758"/>
    </location>
</feature>
<dbReference type="Gene3D" id="1.10.8.60">
    <property type="match status" value="1"/>
</dbReference>
<dbReference type="Pfam" id="PF20436">
    <property type="entry name" value="LonB_AAA-LID"/>
    <property type="match status" value="1"/>
</dbReference>
<dbReference type="InterPro" id="IPR027417">
    <property type="entry name" value="P-loop_NTPase"/>
</dbReference>
<dbReference type="InterPro" id="IPR046843">
    <property type="entry name" value="LonB_AAA-LID"/>
</dbReference>
<evidence type="ECO:0000256" key="3">
    <source>
        <dbReference type="SAM" id="MobiDB-lite"/>
    </source>
</evidence>
<gene>
    <name evidence="5" type="ORF">AT959_00030</name>
</gene>
<reference evidence="5 6" key="1">
    <citation type="submission" date="2015-12" db="EMBL/GenBank/DDBJ databases">
        <title>Nitrous oxide reduction kinetics distinguish bacteria harboring typical versus atypical NosZ.</title>
        <authorList>
            <person name="Yoon S."/>
            <person name="Nissen S."/>
            <person name="Park D."/>
            <person name="Sanford R.A."/>
            <person name="Loeffler F.E."/>
        </authorList>
    </citation>
    <scope>NUCLEOTIDE SEQUENCE [LARGE SCALE GENOMIC DNA]</scope>
    <source>
        <strain evidence="5 6">ATCC BAA-841</strain>
    </source>
</reference>
<feature type="active site" evidence="2">
    <location>
        <position position="696"/>
    </location>
</feature>
<dbReference type="InterPro" id="IPR046844">
    <property type="entry name" value="Lon-like_helical"/>
</dbReference>
<dbReference type="SUPFAM" id="SSF54211">
    <property type="entry name" value="Ribosomal protein S5 domain 2-like"/>
    <property type="match status" value="1"/>
</dbReference>
<dbReference type="GO" id="GO:0004176">
    <property type="term" value="F:ATP-dependent peptidase activity"/>
    <property type="evidence" value="ECO:0007669"/>
    <property type="project" value="UniProtKB-UniRule"/>
</dbReference>
<dbReference type="EC" id="3.4.21.53" evidence="2"/>
<dbReference type="SUPFAM" id="SSF52540">
    <property type="entry name" value="P-loop containing nucleoside triphosphate hydrolases"/>
    <property type="match status" value="1"/>
</dbReference>
<dbReference type="InterPro" id="IPR008269">
    <property type="entry name" value="Lon_proteolytic"/>
</dbReference>
<dbReference type="Gene3D" id="3.40.50.300">
    <property type="entry name" value="P-loop containing nucleotide triphosphate hydrolases"/>
    <property type="match status" value="2"/>
</dbReference>
<keyword evidence="1 2" id="KW-0645">Protease</keyword>
<dbReference type="PANTHER" id="PTHR10046">
    <property type="entry name" value="ATP DEPENDENT LON PROTEASE FAMILY MEMBER"/>
    <property type="match status" value="1"/>
</dbReference>
<dbReference type="GO" id="GO:0006508">
    <property type="term" value="P:proteolysis"/>
    <property type="evidence" value="ECO:0007669"/>
    <property type="project" value="UniProtKB-KW"/>
</dbReference>
<comment type="caution">
    <text evidence="5">The sequence shown here is derived from an EMBL/GenBank/DDBJ whole genome shotgun (WGS) entry which is preliminary data.</text>
</comment>
<dbReference type="PRINTS" id="PR00830">
    <property type="entry name" value="ENDOLAPTASE"/>
</dbReference>
<dbReference type="InterPro" id="IPR020568">
    <property type="entry name" value="Ribosomal_Su5_D2-typ_SF"/>
</dbReference>
<dbReference type="GO" id="GO:0030163">
    <property type="term" value="P:protein catabolic process"/>
    <property type="evidence" value="ECO:0007669"/>
    <property type="project" value="InterPro"/>
</dbReference>
<keyword evidence="2" id="KW-0378">Hydrolase</keyword>
<dbReference type="Pfam" id="PF13654">
    <property type="entry name" value="AAA_32"/>
    <property type="match status" value="1"/>
</dbReference>
<name>A0A133XNW8_9RHOO</name>
<comment type="similarity">
    <text evidence="2">Belongs to the peptidase S16 family.</text>
</comment>
<comment type="catalytic activity">
    <reaction evidence="2">
        <text>Hydrolysis of proteins in presence of ATP.</text>
        <dbReference type="EC" id="3.4.21.53"/>
    </reaction>
</comment>